<reference evidence="2" key="1">
    <citation type="journal article" date="2021" name="Nat. Commun.">
        <title>Genetic determinants of endophytism in the Arabidopsis root mycobiome.</title>
        <authorList>
            <person name="Mesny F."/>
            <person name="Miyauchi S."/>
            <person name="Thiergart T."/>
            <person name="Pickel B."/>
            <person name="Atanasova L."/>
            <person name="Karlsson M."/>
            <person name="Huettel B."/>
            <person name="Barry K.W."/>
            <person name="Haridas S."/>
            <person name="Chen C."/>
            <person name="Bauer D."/>
            <person name="Andreopoulos W."/>
            <person name="Pangilinan J."/>
            <person name="LaButti K."/>
            <person name="Riley R."/>
            <person name="Lipzen A."/>
            <person name="Clum A."/>
            <person name="Drula E."/>
            <person name="Henrissat B."/>
            <person name="Kohler A."/>
            <person name="Grigoriev I.V."/>
            <person name="Martin F.M."/>
            <person name="Hacquard S."/>
        </authorList>
    </citation>
    <scope>NUCLEOTIDE SEQUENCE</scope>
    <source>
        <strain evidence="2">MPI-SDFR-AT-0073</strain>
    </source>
</reference>
<evidence type="ECO:0008006" key="4">
    <source>
        <dbReference type="Google" id="ProtNLM"/>
    </source>
</evidence>
<gene>
    <name evidence="2" type="ORF">BKA67DRAFT_552530</name>
</gene>
<evidence type="ECO:0000256" key="1">
    <source>
        <dbReference type="SAM" id="SignalP"/>
    </source>
</evidence>
<evidence type="ECO:0000313" key="3">
    <source>
        <dbReference type="Proteomes" id="UP000758603"/>
    </source>
</evidence>
<protein>
    <recommendedName>
        <fullName evidence="4">Secreted protein</fullName>
    </recommendedName>
</protein>
<dbReference type="GeneID" id="70130741"/>
<feature type="signal peptide" evidence="1">
    <location>
        <begin position="1"/>
        <end position="18"/>
    </location>
</feature>
<comment type="caution">
    <text evidence="2">The sequence shown here is derived from an EMBL/GenBank/DDBJ whole genome shotgun (WGS) entry which is preliminary data.</text>
</comment>
<accession>A0A9P8UR03</accession>
<organism evidence="2 3">
    <name type="scientific">Truncatella angustata</name>
    <dbReference type="NCBI Taxonomy" id="152316"/>
    <lineage>
        <taxon>Eukaryota</taxon>
        <taxon>Fungi</taxon>
        <taxon>Dikarya</taxon>
        <taxon>Ascomycota</taxon>
        <taxon>Pezizomycotina</taxon>
        <taxon>Sordariomycetes</taxon>
        <taxon>Xylariomycetidae</taxon>
        <taxon>Amphisphaeriales</taxon>
        <taxon>Sporocadaceae</taxon>
        <taxon>Truncatella</taxon>
    </lineage>
</organism>
<keyword evidence="3" id="KW-1185">Reference proteome</keyword>
<keyword evidence="1" id="KW-0732">Signal</keyword>
<dbReference type="Proteomes" id="UP000758603">
    <property type="component" value="Unassembled WGS sequence"/>
</dbReference>
<evidence type="ECO:0000313" key="2">
    <source>
        <dbReference type="EMBL" id="KAH6656634.1"/>
    </source>
</evidence>
<dbReference type="AlphaFoldDB" id="A0A9P8UR03"/>
<feature type="chain" id="PRO_5040408077" description="Secreted protein" evidence="1">
    <location>
        <begin position="19"/>
        <end position="75"/>
    </location>
</feature>
<dbReference type="RefSeq" id="XP_045960868.1">
    <property type="nucleotide sequence ID" value="XM_046101849.1"/>
</dbReference>
<sequence length="75" mass="8295">MTSVLFMFSSVGWGGSFACGIHSLPPFVRKSCRDSYAFLFPPPCSPCPKTGHFRLNTNEHYDFKLGLDIPPSQAP</sequence>
<dbReference type="EMBL" id="JAGPXC010000002">
    <property type="protein sequence ID" value="KAH6656634.1"/>
    <property type="molecule type" value="Genomic_DNA"/>
</dbReference>
<name>A0A9P8UR03_9PEZI</name>
<proteinExistence type="predicted"/>